<dbReference type="PIRSF" id="PIRSF000538">
    <property type="entry name" value="GlpK"/>
    <property type="match status" value="1"/>
</dbReference>
<evidence type="ECO:0000256" key="5">
    <source>
        <dbReference type="ARBA" id="ARBA00022741"/>
    </source>
</evidence>
<dbReference type="CDD" id="cd07792">
    <property type="entry name" value="ASKHA_NBD_FGGY_GK1-3-like"/>
    <property type="match status" value="1"/>
</dbReference>
<feature type="domain" description="Carbohydrate kinase FGGY C-terminal" evidence="12">
    <location>
        <begin position="267"/>
        <end position="456"/>
    </location>
</feature>
<dbReference type="Pfam" id="PF00370">
    <property type="entry name" value="FGGY_N"/>
    <property type="match status" value="1"/>
</dbReference>
<dbReference type="UniPathway" id="UPA00618">
    <property type="reaction ID" value="UER00672"/>
</dbReference>
<dbReference type="FunFam" id="3.30.420.40:FF:000086">
    <property type="entry name" value="Glycerol kinase"/>
    <property type="match status" value="1"/>
</dbReference>
<accession>A0A3Q8UCC3</accession>
<dbReference type="PROSITE" id="PS00933">
    <property type="entry name" value="FGGY_KINASES_1"/>
    <property type="match status" value="1"/>
</dbReference>
<dbReference type="EMBL" id="MK266066">
    <property type="protein sequence ID" value="AZL94747.1"/>
    <property type="molecule type" value="mRNA"/>
</dbReference>
<comment type="pathway">
    <text evidence="1">Polyol metabolism; glycerol degradation via glycerol kinase pathway; sn-glycerol 3-phosphate from glycerol: step 1/1.</text>
</comment>
<dbReference type="PANTHER" id="PTHR10196">
    <property type="entry name" value="SUGAR KINASE"/>
    <property type="match status" value="1"/>
</dbReference>
<dbReference type="InterPro" id="IPR042018">
    <property type="entry name" value="GK1-3_metazoan-type"/>
</dbReference>
<evidence type="ECO:0000256" key="2">
    <source>
        <dbReference type="ARBA" id="ARBA00009156"/>
    </source>
</evidence>
<keyword evidence="5" id="KW-0547">Nucleotide-binding</keyword>
<sequence>MEFIGSIDQGTQSTRFTIYDQQLNVVAYSYAEHEQITPFSGWCEHDPMEILEKVYKVLSEAYEEAKNKFTDFTIKCIGITNQRETIVAWDKTTGKPLYNAIVWMDARTSNIVDELIKTYGGKGVFTPITGLPINTYFSAVKIRWLIENVQNVRQAIENNTLLFGTIDTWLIWNMTGGINHGQYYTDITNASRTMLFDIHTCNWSLKMLDLFNIKSSFLPTIKSNSDLFGYINNTRISQYNNTPITGCAGDQHAACIGQCLFTPGKVKVTFGTGAFFLMNIGNTPSYSNAGLLTTPCYQLGKDSPVTWALEGSIAIAGSGVSWLKDNLEMINSPAETEEIIRQTVDSEGVVFVPAFSGLFAPRWRTDVRAGIFGLTLKHTKSHIIRALLESIAFMSLEIIDSMKADTSMKITSLHVDGGMTKNNLFLQICSDILETRIEKQPATELTSLGAAIAAGFYMGLFKSLNDIEKIVQHENILWEPKMDKETIKKKINLWYSTVERCLNWDDKY</sequence>
<evidence type="ECO:0000256" key="9">
    <source>
        <dbReference type="ARBA" id="ARBA00043149"/>
    </source>
</evidence>
<keyword evidence="8" id="KW-0067">ATP-binding</keyword>
<dbReference type="GO" id="GO:0005524">
    <property type="term" value="F:ATP binding"/>
    <property type="evidence" value="ECO:0007669"/>
    <property type="project" value="UniProtKB-KW"/>
</dbReference>
<feature type="domain" description="Carbohydrate kinase FGGY N-terminal" evidence="11">
    <location>
        <begin position="4"/>
        <end position="257"/>
    </location>
</feature>
<dbReference type="AlphaFoldDB" id="A0A3Q8UCC3"/>
<evidence type="ECO:0000259" key="11">
    <source>
        <dbReference type="Pfam" id="PF00370"/>
    </source>
</evidence>
<keyword evidence="7" id="KW-0319">Glycerol metabolism</keyword>
<dbReference type="GO" id="GO:0006641">
    <property type="term" value="P:triglyceride metabolic process"/>
    <property type="evidence" value="ECO:0007669"/>
    <property type="project" value="TreeGrafter"/>
</dbReference>
<dbReference type="PANTHER" id="PTHR10196:SF69">
    <property type="entry name" value="GLYCEROL KINASE"/>
    <property type="match status" value="1"/>
</dbReference>
<dbReference type="Pfam" id="PF02782">
    <property type="entry name" value="FGGY_C"/>
    <property type="match status" value="1"/>
</dbReference>
<dbReference type="GO" id="GO:0046167">
    <property type="term" value="P:glycerol-3-phosphate biosynthetic process"/>
    <property type="evidence" value="ECO:0007669"/>
    <property type="project" value="TreeGrafter"/>
</dbReference>
<evidence type="ECO:0000313" key="13">
    <source>
        <dbReference type="EMBL" id="AZL94747.1"/>
    </source>
</evidence>
<evidence type="ECO:0000256" key="4">
    <source>
        <dbReference type="ARBA" id="ARBA00022679"/>
    </source>
</evidence>
<evidence type="ECO:0000256" key="8">
    <source>
        <dbReference type="ARBA" id="ARBA00022840"/>
    </source>
</evidence>
<dbReference type="SUPFAM" id="SSF53067">
    <property type="entry name" value="Actin-like ATPase domain"/>
    <property type="match status" value="2"/>
</dbReference>
<dbReference type="InterPro" id="IPR018485">
    <property type="entry name" value="FGGY_C"/>
</dbReference>
<dbReference type="GO" id="GO:0004370">
    <property type="term" value="F:glycerol kinase activity"/>
    <property type="evidence" value="ECO:0007669"/>
    <property type="project" value="UniProtKB-EC"/>
</dbReference>
<name>A0A3Q8UCC3_9APIC</name>
<comment type="similarity">
    <text evidence="2 10">Belongs to the FGGY kinase family.</text>
</comment>
<dbReference type="InterPro" id="IPR005999">
    <property type="entry name" value="Glycerol_kin"/>
</dbReference>
<evidence type="ECO:0000256" key="3">
    <source>
        <dbReference type="ARBA" id="ARBA00012099"/>
    </source>
</evidence>
<evidence type="ECO:0000256" key="7">
    <source>
        <dbReference type="ARBA" id="ARBA00022798"/>
    </source>
</evidence>
<protein>
    <recommendedName>
        <fullName evidence="3">glycerol kinase</fullName>
        <ecNumber evidence="3">2.7.1.30</ecNumber>
    </recommendedName>
    <alternativeName>
        <fullName evidence="9">ATP:glycerol 3-phosphotransferase</fullName>
    </alternativeName>
</protein>
<dbReference type="NCBIfam" id="TIGR01311">
    <property type="entry name" value="glycerol_kin"/>
    <property type="match status" value="1"/>
</dbReference>
<evidence type="ECO:0000256" key="1">
    <source>
        <dbReference type="ARBA" id="ARBA00005190"/>
    </source>
</evidence>
<dbReference type="GO" id="GO:0005739">
    <property type="term" value="C:mitochondrion"/>
    <property type="evidence" value="ECO:0007669"/>
    <property type="project" value="TreeGrafter"/>
</dbReference>
<dbReference type="PROSITE" id="PS00445">
    <property type="entry name" value="FGGY_KINASES_2"/>
    <property type="match status" value="1"/>
</dbReference>
<dbReference type="NCBIfam" id="NF000756">
    <property type="entry name" value="PRK00047.1"/>
    <property type="match status" value="1"/>
</dbReference>
<dbReference type="InterPro" id="IPR018484">
    <property type="entry name" value="FGGY_N"/>
</dbReference>
<evidence type="ECO:0000256" key="6">
    <source>
        <dbReference type="ARBA" id="ARBA00022777"/>
    </source>
</evidence>
<evidence type="ECO:0000256" key="10">
    <source>
        <dbReference type="RuleBase" id="RU003733"/>
    </source>
</evidence>
<reference evidence="13" key="1">
    <citation type="journal article" date="2018" name="Genome Biol. Evol.">
        <title>Nephromyces encodes a urate metabolism pathway and predicted peroxisomes, demonstrating these are not ancient losses of apicomplexans.</title>
        <authorList>
            <person name="Paight C."/>
            <person name="Slamovits C.H."/>
            <person name="Saffo M.B."/>
            <person name="Lane C.E."/>
        </authorList>
    </citation>
    <scope>NUCLEOTIDE SEQUENCE</scope>
    <source>
        <strain evidence="13">Neph297</strain>
    </source>
</reference>
<dbReference type="GO" id="GO:0019563">
    <property type="term" value="P:glycerol catabolic process"/>
    <property type="evidence" value="ECO:0007669"/>
    <property type="project" value="UniProtKB-UniPathway"/>
</dbReference>
<dbReference type="EC" id="2.7.1.30" evidence="3"/>
<proteinExistence type="evidence at transcript level"/>
<dbReference type="InterPro" id="IPR043129">
    <property type="entry name" value="ATPase_NBD"/>
</dbReference>
<keyword evidence="6 10" id="KW-0418">Kinase</keyword>
<keyword evidence="4 10" id="KW-0808">Transferase</keyword>
<organism evidence="13">
    <name type="scientific">Nephromyces sp. MMRI</name>
    <dbReference type="NCBI Taxonomy" id="2496275"/>
    <lineage>
        <taxon>Eukaryota</taxon>
        <taxon>Sar</taxon>
        <taxon>Alveolata</taxon>
        <taxon>Apicomplexa</taxon>
        <taxon>Aconoidasida</taxon>
        <taxon>Nephromycida</taxon>
        <taxon>Nephromyces</taxon>
    </lineage>
</organism>
<dbReference type="InterPro" id="IPR018483">
    <property type="entry name" value="Carb_kinase_FGGY_CS"/>
</dbReference>
<dbReference type="Gene3D" id="3.30.420.40">
    <property type="match status" value="2"/>
</dbReference>
<evidence type="ECO:0000259" key="12">
    <source>
        <dbReference type="Pfam" id="PF02782"/>
    </source>
</evidence>
<dbReference type="InterPro" id="IPR000577">
    <property type="entry name" value="Carb_kinase_FGGY"/>
</dbReference>